<accession>A0A3Q0IPI4</accession>
<dbReference type="KEGG" id="dci:113466742"/>
<dbReference type="GO" id="GO:0005524">
    <property type="term" value="F:ATP binding"/>
    <property type="evidence" value="ECO:0007669"/>
    <property type="project" value="UniProtKB-KW"/>
</dbReference>
<feature type="domain" description="DNA helicase Pif1-like DEAD-box helicase" evidence="2">
    <location>
        <begin position="126"/>
        <end position="217"/>
    </location>
</feature>
<evidence type="ECO:0000256" key="1">
    <source>
        <dbReference type="RuleBase" id="RU363044"/>
    </source>
</evidence>
<keyword evidence="1" id="KW-0547">Nucleotide-binding</keyword>
<keyword evidence="1" id="KW-0234">DNA repair</keyword>
<dbReference type="RefSeq" id="XP_026678204.1">
    <property type="nucleotide sequence ID" value="XM_026822403.1"/>
</dbReference>
<dbReference type="PaxDb" id="121845-A0A3Q0IPI4"/>
<keyword evidence="3" id="KW-1185">Reference proteome</keyword>
<dbReference type="Proteomes" id="UP000079169">
    <property type="component" value="Unplaced"/>
</dbReference>
<dbReference type="GeneID" id="113466742"/>
<dbReference type="GO" id="GO:0006310">
    <property type="term" value="P:DNA recombination"/>
    <property type="evidence" value="ECO:0007669"/>
    <property type="project" value="UniProtKB-KW"/>
</dbReference>
<dbReference type="Pfam" id="PF05970">
    <property type="entry name" value="PIF1"/>
    <property type="match status" value="1"/>
</dbReference>
<dbReference type="GO" id="GO:0043139">
    <property type="term" value="F:5'-3' DNA helicase activity"/>
    <property type="evidence" value="ECO:0007669"/>
    <property type="project" value="UniProtKB-EC"/>
</dbReference>
<dbReference type="PANTHER" id="PTHR10492">
    <property type="match status" value="1"/>
</dbReference>
<keyword evidence="1" id="KW-0233">DNA recombination</keyword>
<dbReference type="GO" id="GO:0000723">
    <property type="term" value="P:telomere maintenance"/>
    <property type="evidence" value="ECO:0007669"/>
    <property type="project" value="InterPro"/>
</dbReference>
<sequence>MSFRLQIGEYYRGVCQGQSMTAQTRNLYYLKSESIDRSPCHTKGKGLTCSKEVNQDTSFENTPQLYDMCLRDLQEIISRIGGQSLSAYNLFLPETADSALNVDYMRETSYNRSELQEFVDRNILTLTEEQGQVYEDVLSSVTNPLHHDVFFLDAPGGTGKTFLINLILAKIRSQSKIASAVASSGLAATLLPGGRTAHSMFKIPIDVNQMEFPMCSICLFHETLQWFKSSENVNFVRKR</sequence>
<dbReference type="GO" id="GO:0006281">
    <property type="term" value="P:DNA repair"/>
    <property type="evidence" value="ECO:0007669"/>
    <property type="project" value="UniProtKB-KW"/>
</dbReference>
<dbReference type="STRING" id="121845.A0A3Q0IPI4"/>
<dbReference type="Gene3D" id="3.40.50.300">
    <property type="entry name" value="P-loop containing nucleotide triphosphate hydrolases"/>
    <property type="match status" value="1"/>
</dbReference>
<name>A0A3Q0IPI4_DIACI</name>
<evidence type="ECO:0000313" key="3">
    <source>
        <dbReference type="Proteomes" id="UP000079169"/>
    </source>
</evidence>
<comment type="similarity">
    <text evidence="1">Belongs to the helicase family.</text>
</comment>
<keyword evidence="1" id="KW-0378">Hydrolase</keyword>
<dbReference type="InterPro" id="IPR027417">
    <property type="entry name" value="P-loop_NTPase"/>
</dbReference>
<keyword evidence="1" id="KW-0067">ATP-binding</keyword>
<dbReference type="InterPro" id="IPR010285">
    <property type="entry name" value="DNA_helicase_pif1-like_DEAD"/>
</dbReference>
<evidence type="ECO:0000313" key="4">
    <source>
        <dbReference type="RefSeq" id="XP_026678204.1"/>
    </source>
</evidence>
<reference evidence="4" key="1">
    <citation type="submission" date="2025-08" db="UniProtKB">
        <authorList>
            <consortium name="RefSeq"/>
        </authorList>
    </citation>
    <scope>IDENTIFICATION</scope>
</reference>
<protein>
    <recommendedName>
        <fullName evidence="1">ATP-dependent DNA helicase</fullName>
        <ecNumber evidence="1">5.6.2.3</ecNumber>
    </recommendedName>
</protein>
<comment type="cofactor">
    <cofactor evidence="1">
        <name>Mg(2+)</name>
        <dbReference type="ChEBI" id="CHEBI:18420"/>
    </cofactor>
</comment>
<dbReference type="EC" id="5.6.2.3" evidence="1"/>
<keyword evidence="1" id="KW-0227">DNA damage</keyword>
<keyword evidence="1" id="KW-0347">Helicase</keyword>
<dbReference type="AlphaFoldDB" id="A0A3Q0IPI4"/>
<evidence type="ECO:0000259" key="2">
    <source>
        <dbReference type="Pfam" id="PF05970"/>
    </source>
</evidence>
<organism evidence="3 4">
    <name type="scientific">Diaphorina citri</name>
    <name type="common">Asian citrus psyllid</name>
    <dbReference type="NCBI Taxonomy" id="121845"/>
    <lineage>
        <taxon>Eukaryota</taxon>
        <taxon>Metazoa</taxon>
        <taxon>Ecdysozoa</taxon>
        <taxon>Arthropoda</taxon>
        <taxon>Hexapoda</taxon>
        <taxon>Insecta</taxon>
        <taxon>Pterygota</taxon>
        <taxon>Neoptera</taxon>
        <taxon>Paraneoptera</taxon>
        <taxon>Hemiptera</taxon>
        <taxon>Sternorrhyncha</taxon>
        <taxon>Psylloidea</taxon>
        <taxon>Psyllidae</taxon>
        <taxon>Diaphorininae</taxon>
        <taxon>Diaphorina</taxon>
    </lineage>
</organism>
<dbReference type="GO" id="GO:0016887">
    <property type="term" value="F:ATP hydrolysis activity"/>
    <property type="evidence" value="ECO:0007669"/>
    <property type="project" value="RHEA"/>
</dbReference>
<comment type="catalytic activity">
    <reaction evidence="1">
        <text>ATP + H2O = ADP + phosphate + H(+)</text>
        <dbReference type="Rhea" id="RHEA:13065"/>
        <dbReference type="ChEBI" id="CHEBI:15377"/>
        <dbReference type="ChEBI" id="CHEBI:15378"/>
        <dbReference type="ChEBI" id="CHEBI:30616"/>
        <dbReference type="ChEBI" id="CHEBI:43474"/>
        <dbReference type="ChEBI" id="CHEBI:456216"/>
        <dbReference type="EC" id="5.6.2.3"/>
    </reaction>
</comment>
<dbReference type="PANTHER" id="PTHR10492:SF57">
    <property type="entry name" value="ATP-DEPENDENT DNA HELICASE"/>
    <property type="match status" value="1"/>
</dbReference>
<proteinExistence type="inferred from homology"/>
<dbReference type="SUPFAM" id="SSF52540">
    <property type="entry name" value="P-loop containing nucleoside triphosphate hydrolases"/>
    <property type="match status" value="1"/>
</dbReference>
<gene>
    <name evidence="4" type="primary">LOC113466742</name>
</gene>